<feature type="transmembrane region" description="Helical" evidence="6">
    <location>
        <begin position="212"/>
        <end position="230"/>
    </location>
</feature>
<protein>
    <submittedName>
        <fullName evidence="8">MFS transporter</fullName>
    </submittedName>
</protein>
<dbReference type="Pfam" id="PF07690">
    <property type="entry name" value="MFS_1"/>
    <property type="match status" value="2"/>
</dbReference>
<feature type="transmembrane region" description="Helical" evidence="6">
    <location>
        <begin position="379"/>
        <end position="401"/>
    </location>
</feature>
<dbReference type="Gene3D" id="1.20.1720.10">
    <property type="entry name" value="Multidrug resistance protein D"/>
    <property type="match status" value="1"/>
</dbReference>
<keyword evidence="3 6" id="KW-0812">Transmembrane</keyword>
<feature type="transmembrane region" description="Helical" evidence="6">
    <location>
        <begin position="117"/>
        <end position="138"/>
    </location>
</feature>
<keyword evidence="5 6" id="KW-0472">Membrane</keyword>
<dbReference type="InterPro" id="IPR011701">
    <property type="entry name" value="MFS"/>
</dbReference>
<evidence type="ECO:0000256" key="6">
    <source>
        <dbReference type="SAM" id="Phobius"/>
    </source>
</evidence>
<feature type="transmembrane region" description="Helical" evidence="6">
    <location>
        <begin position="150"/>
        <end position="169"/>
    </location>
</feature>
<dbReference type="InterPro" id="IPR020846">
    <property type="entry name" value="MFS_dom"/>
</dbReference>
<reference evidence="8 9" key="1">
    <citation type="submission" date="2020-04" db="EMBL/GenBank/DDBJ databases">
        <title>Gordonia sp. nov. TBRC 11910.</title>
        <authorList>
            <person name="Suriyachadkun C."/>
        </authorList>
    </citation>
    <scope>NUCLEOTIDE SEQUENCE [LARGE SCALE GENOMIC DNA]</scope>
    <source>
        <strain evidence="8 9">TBRC 11910</strain>
    </source>
</reference>
<feature type="transmembrane region" description="Helical" evidence="6">
    <location>
        <begin position="93"/>
        <end position="111"/>
    </location>
</feature>
<dbReference type="PANTHER" id="PTHR42718:SF9">
    <property type="entry name" value="MAJOR FACILITATOR SUPERFAMILY MULTIDRUG TRANSPORTER MFSC"/>
    <property type="match status" value="1"/>
</dbReference>
<dbReference type="GO" id="GO:0022857">
    <property type="term" value="F:transmembrane transporter activity"/>
    <property type="evidence" value="ECO:0007669"/>
    <property type="project" value="InterPro"/>
</dbReference>
<dbReference type="Gene3D" id="1.20.1250.20">
    <property type="entry name" value="MFS general substrate transporter like domains"/>
    <property type="match status" value="1"/>
</dbReference>
<dbReference type="InterPro" id="IPR036259">
    <property type="entry name" value="MFS_trans_sf"/>
</dbReference>
<evidence type="ECO:0000313" key="9">
    <source>
        <dbReference type="Proteomes" id="UP000550729"/>
    </source>
</evidence>
<feature type="transmembrane region" description="Helical" evidence="6">
    <location>
        <begin position="354"/>
        <end position="373"/>
    </location>
</feature>
<evidence type="ECO:0000256" key="1">
    <source>
        <dbReference type="ARBA" id="ARBA00004651"/>
    </source>
</evidence>
<proteinExistence type="predicted"/>
<dbReference type="EMBL" id="JABBNB010000020">
    <property type="protein sequence ID" value="NMO03164.1"/>
    <property type="molecule type" value="Genomic_DNA"/>
</dbReference>
<dbReference type="Proteomes" id="UP000550729">
    <property type="component" value="Unassembled WGS sequence"/>
</dbReference>
<organism evidence="8 9">
    <name type="scientific">Gordonia asplenii</name>
    <dbReference type="NCBI Taxonomy" id="2725283"/>
    <lineage>
        <taxon>Bacteria</taxon>
        <taxon>Bacillati</taxon>
        <taxon>Actinomycetota</taxon>
        <taxon>Actinomycetes</taxon>
        <taxon>Mycobacteriales</taxon>
        <taxon>Gordoniaceae</taxon>
        <taxon>Gordonia</taxon>
    </lineage>
</organism>
<keyword evidence="4 6" id="KW-1133">Transmembrane helix</keyword>
<feature type="transmembrane region" description="Helical" evidence="6">
    <location>
        <begin position="60"/>
        <end position="81"/>
    </location>
</feature>
<comment type="subcellular location">
    <subcellularLocation>
        <location evidence="1">Cell membrane</location>
        <topology evidence="1">Multi-pass membrane protein</topology>
    </subcellularLocation>
</comment>
<dbReference type="SUPFAM" id="SSF103473">
    <property type="entry name" value="MFS general substrate transporter"/>
    <property type="match status" value="1"/>
</dbReference>
<accession>A0A848KWE6</accession>
<dbReference type="AlphaFoldDB" id="A0A848KWE6"/>
<feature type="transmembrane region" description="Helical" evidence="6">
    <location>
        <begin position="24"/>
        <end position="48"/>
    </location>
</feature>
<name>A0A848KWE6_9ACTN</name>
<feature type="transmembrane region" description="Helical" evidence="6">
    <location>
        <begin position="321"/>
        <end position="342"/>
    </location>
</feature>
<dbReference type="PANTHER" id="PTHR42718">
    <property type="entry name" value="MAJOR FACILITATOR SUPERFAMILY MULTIDRUG TRANSPORTER MFSC"/>
    <property type="match status" value="1"/>
</dbReference>
<feature type="transmembrane region" description="Helical" evidence="6">
    <location>
        <begin position="413"/>
        <end position="438"/>
    </location>
</feature>
<evidence type="ECO:0000256" key="5">
    <source>
        <dbReference type="ARBA" id="ARBA00023136"/>
    </source>
</evidence>
<keyword evidence="9" id="KW-1185">Reference proteome</keyword>
<evidence type="ECO:0000313" key="8">
    <source>
        <dbReference type="EMBL" id="NMO03164.1"/>
    </source>
</evidence>
<evidence type="ECO:0000259" key="7">
    <source>
        <dbReference type="PROSITE" id="PS50850"/>
    </source>
</evidence>
<evidence type="ECO:0000256" key="3">
    <source>
        <dbReference type="ARBA" id="ARBA00022692"/>
    </source>
</evidence>
<dbReference type="RefSeq" id="WP_170195663.1">
    <property type="nucleotide sequence ID" value="NZ_JABBNB010000020.1"/>
</dbReference>
<keyword evidence="2" id="KW-0813">Transport</keyword>
<dbReference type="GO" id="GO:0005886">
    <property type="term" value="C:plasma membrane"/>
    <property type="evidence" value="ECO:0007669"/>
    <property type="project" value="UniProtKB-SubCell"/>
</dbReference>
<gene>
    <name evidence="8" type="ORF">HH308_18280</name>
</gene>
<comment type="caution">
    <text evidence="8">The sequence shown here is derived from an EMBL/GenBank/DDBJ whole genome shotgun (WGS) entry which is preliminary data.</text>
</comment>
<feature type="transmembrane region" description="Helical" evidence="6">
    <location>
        <begin position="236"/>
        <end position="257"/>
    </location>
</feature>
<sequence length="489" mass="49506">MNDIPTAVPVTIAADGVQEGARRLALIAVGALLALLSNAIVFVLPPLLPVIQAQYQLTTVSAATWIFTVLTLGSGAGFVLLPRVSDVIGDRSAAVIATGALTVGAVIPAIGNSYATLIIGAAILGFGCGSQMLPLGLLRRTLGEGGLSTAVAVLVVSTGVGIVAGMIGGGIIVQDLSIQDFFYILTAIFAVTTLACWVTIPRSTVSNARTPMGTLGTVWMVAWVATILLALTQGVIWGSAALIPAAIGIIAAIGWVVAQRRSATPVFDAELVRAPFVAAACIAIALFAVVNAAFLVLLSNYVQMDPSYLPAGESYGLGRTALQTGFLMVPFAVTFLVAGSIAEKPVVAGRGGTVLIAGALLAGAGLALLAVVHDQQWSYLVGAAVIGLGCAVGYTGCLAIVQLAVPEEKAGMAAAIGGVAMAVGFAVGSALVTLILSTSTVLLTGTDIAVAKEYLYGVAYWVAVGLALLIVVTVVVSQARNRRRTTAAV</sequence>
<evidence type="ECO:0000256" key="4">
    <source>
        <dbReference type="ARBA" id="ARBA00022989"/>
    </source>
</evidence>
<feature type="domain" description="Major facilitator superfamily (MFS) profile" evidence="7">
    <location>
        <begin position="23"/>
        <end position="482"/>
    </location>
</feature>
<feature type="transmembrane region" description="Helical" evidence="6">
    <location>
        <begin position="458"/>
        <end position="476"/>
    </location>
</feature>
<feature type="transmembrane region" description="Helical" evidence="6">
    <location>
        <begin position="181"/>
        <end position="200"/>
    </location>
</feature>
<dbReference type="PROSITE" id="PS50850">
    <property type="entry name" value="MFS"/>
    <property type="match status" value="1"/>
</dbReference>
<evidence type="ECO:0000256" key="2">
    <source>
        <dbReference type="ARBA" id="ARBA00022448"/>
    </source>
</evidence>
<feature type="transmembrane region" description="Helical" evidence="6">
    <location>
        <begin position="277"/>
        <end position="301"/>
    </location>
</feature>